<gene>
    <name evidence="1" type="ORF">SAMN05660413_02978</name>
</gene>
<accession>A0A1I5CSA1</accession>
<proteinExistence type="predicted"/>
<protein>
    <submittedName>
        <fullName evidence="1">Endonuclease/Exonuclease/phosphatase family protein</fullName>
    </submittedName>
</protein>
<dbReference type="GO" id="GO:0004527">
    <property type="term" value="F:exonuclease activity"/>
    <property type="evidence" value="ECO:0007669"/>
    <property type="project" value="UniProtKB-KW"/>
</dbReference>
<dbReference type="EMBL" id="FOVL01000024">
    <property type="protein sequence ID" value="SFN89797.1"/>
    <property type="molecule type" value="Genomic_DNA"/>
</dbReference>
<name>A0A1I5CSA1_9FLAO</name>
<dbReference type="Gene3D" id="3.60.10.10">
    <property type="entry name" value="Endonuclease/exonuclease/phosphatase"/>
    <property type="match status" value="1"/>
</dbReference>
<evidence type="ECO:0000313" key="1">
    <source>
        <dbReference type="EMBL" id="SFN89797.1"/>
    </source>
</evidence>
<dbReference type="STRING" id="287099.SAMN05660413_02978"/>
<organism evidence="1 2">
    <name type="scientific">Salegentibacter flavus</name>
    <dbReference type="NCBI Taxonomy" id="287099"/>
    <lineage>
        <taxon>Bacteria</taxon>
        <taxon>Pseudomonadati</taxon>
        <taxon>Bacteroidota</taxon>
        <taxon>Flavobacteriia</taxon>
        <taxon>Flavobacteriales</taxon>
        <taxon>Flavobacteriaceae</taxon>
        <taxon>Salegentibacter</taxon>
    </lineage>
</organism>
<reference evidence="1 2" key="1">
    <citation type="submission" date="2016-10" db="EMBL/GenBank/DDBJ databases">
        <authorList>
            <person name="de Groot N.N."/>
        </authorList>
    </citation>
    <scope>NUCLEOTIDE SEQUENCE [LARGE SCALE GENOMIC DNA]</scope>
    <source>
        <strain evidence="1 2">DSM 17794</strain>
    </source>
</reference>
<keyword evidence="1" id="KW-0378">Hydrolase</keyword>
<keyword evidence="1" id="KW-0269">Exonuclease</keyword>
<sequence length="362" mass="43074">MKIATWNIENIYYRHIDLVRKEWSWSLQRWMEEFENILRQDSKSESQISRLRELSFLMGINKIASRPYALMQRRGGRLFVKSFHRERLTEVNSDFHWQGWIRINNYPICQDAIQHKVKMIREEAPDILILQQVENRENLKDFVETYLKDKGYTGVYHFDTNTEKDLGFGLLLKDQIRLRSFQTHLDQKADFFKLFENDLQRYELETPSGPLLIYNTDFTSHYDKKSQIFRSRKSQAQRIANCLEKENPEVPVIFFGCLQTPRFCDSVQPITQLRGYSSILKHSGFRTERDGNYQSLGAYARGVNLRQSMYAIVNSKCFSRMEASGINRKAIYNKDNRVFTYDSIREEKDQASNHPLLWMRIP</sequence>
<dbReference type="AlphaFoldDB" id="A0A1I5CSA1"/>
<dbReference type="InterPro" id="IPR036691">
    <property type="entry name" value="Endo/exonu/phosph_ase_sf"/>
</dbReference>
<dbReference type="OrthoDB" id="1398885at2"/>
<keyword evidence="2" id="KW-1185">Reference proteome</keyword>
<dbReference type="SUPFAM" id="SSF56219">
    <property type="entry name" value="DNase I-like"/>
    <property type="match status" value="1"/>
</dbReference>
<keyword evidence="1" id="KW-0540">Nuclease</keyword>
<dbReference type="RefSeq" id="WP_093411078.1">
    <property type="nucleotide sequence ID" value="NZ_FOVL01000024.1"/>
</dbReference>
<dbReference type="GO" id="GO:0004519">
    <property type="term" value="F:endonuclease activity"/>
    <property type="evidence" value="ECO:0007669"/>
    <property type="project" value="UniProtKB-KW"/>
</dbReference>
<evidence type="ECO:0000313" key="2">
    <source>
        <dbReference type="Proteomes" id="UP000199153"/>
    </source>
</evidence>
<keyword evidence="1" id="KW-0255">Endonuclease</keyword>
<dbReference type="Proteomes" id="UP000199153">
    <property type="component" value="Unassembled WGS sequence"/>
</dbReference>